<proteinExistence type="predicted"/>
<protein>
    <submittedName>
        <fullName evidence="2">Formylglycine-generating enzyme, required for sulfatase activity, contains SUMF1/FGE domain</fullName>
    </submittedName>
</protein>
<dbReference type="Pfam" id="PF03781">
    <property type="entry name" value="FGE-sulfatase"/>
    <property type="match status" value="1"/>
</dbReference>
<dbReference type="PANTHER" id="PTHR23150:SF19">
    <property type="entry name" value="FORMYLGLYCINE-GENERATING ENZYME"/>
    <property type="match status" value="1"/>
</dbReference>
<dbReference type="InterPro" id="IPR051043">
    <property type="entry name" value="Sulfatase_Mod_Factor_Kinase"/>
</dbReference>
<dbReference type="InterPro" id="IPR005532">
    <property type="entry name" value="SUMF_dom"/>
</dbReference>
<dbReference type="GO" id="GO:0120147">
    <property type="term" value="F:formylglycine-generating oxidase activity"/>
    <property type="evidence" value="ECO:0007669"/>
    <property type="project" value="TreeGrafter"/>
</dbReference>
<dbReference type="STRING" id="310780.SAMN05216267_105222"/>
<dbReference type="EMBL" id="FODD01000052">
    <property type="protein sequence ID" value="SEO89527.1"/>
    <property type="molecule type" value="Genomic_DNA"/>
</dbReference>
<gene>
    <name evidence="2" type="ORF">SAMN05216267_105222</name>
</gene>
<organism evidence="2 3">
    <name type="scientific">Actinacidiphila rubida</name>
    <dbReference type="NCBI Taxonomy" id="310780"/>
    <lineage>
        <taxon>Bacteria</taxon>
        <taxon>Bacillati</taxon>
        <taxon>Actinomycetota</taxon>
        <taxon>Actinomycetes</taxon>
        <taxon>Kitasatosporales</taxon>
        <taxon>Streptomycetaceae</taxon>
        <taxon>Actinacidiphila</taxon>
    </lineage>
</organism>
<dbReference type="InterPro" id="IPR016187">
    <property type="entry name" value="CTDL_fold"/>
</dbReference>
<keyword evidence="3" id="KW-1185">Reference proteome</keyword>
<evidence type="ECO:0000259" key="1">
    <source>
        <dbReference type="Pfam" id="PF03781"/>
    </source>
</evidence>
<dbReference type="PANTHER" id="PTHR23150">
    <property type="entry name" value="SULFATASE MODIFYING FACTOR 1, 2"/>
    <property type="match status" value="1"/>
</dbReference>
<sequence>MPHPTAPDVHGMVDIPAGTVVIGSPEDHLDDVTNGQQYGRSWFEDESPQHPVDVGGFWLDRHPVTNAAYARFTEATGYRTAAEERGAGAVYADSYWQMLPGASWRHPGGPHDSVTERTDHPVVHVDHADATAYARWAGKRLPTEAEWEYAAHGPQWRPWPWGSTWDPARAVCAGYQGSPIDDLAGWGDWWKGHFAEHGTVPGTAPIGARSPAGDSPFGVGEMAGNVSEWTAAPYRLYDPARSYDPMYHAAVGRYITVRGGGWMHLRHQCRTTERFAAAPGYSNHTLGFRCALDTP</sequence>
<evidence type="ECO:0000313" key="2">
    <source>
        <dbReference type="EMBL" id="SEO89527.1"/>
    </source>
</evidence>
<dbReference type="SUPFAM" id="SSF56436">
    <property type="entry name" value="C-type lectin-like"/>
    <property type="match status" value="1"/>
</dbReference>
<dbReference type="AlphaFoldDB" id="A0A1H8TF25"/>
<dbReference type="InterPro" id="IPR042095">
    <property type="entry name" value="SUMF_sf"/>
</dbReference>
<reference evidence="2 3" key="1">
    <citation type="submission" date="2016-10" db="EMBL/GenBank/DDBJ databases">
        <authorList>
            <person name="de Groot N.N."/>
        </authorList>
    </citation>
    <scope>NUCLEOTIDE SEQUENCE [LARGE SCALE GENOMIC DNA]</scope>
    <source>
        <strain evidence="2 3">CGMCC 4.2026</strain>
    </source>
</reference>
<dbReference type="Gene3D" id="3.90.1580.10">
    <property type="entry name" value="paralog of FGE (formylglycine-generating enzyme)"/>
    <property type="match status" value="1"/>
</dbReference>
<name>A0A1H8TF25_9ACTN</name>
<accession>A0A1H8TF25</accession>
<dbReference type="OrthoDB" id="9768004at2"/>
<dbReference type="RefSeq" id="WP_069462636.1">
    <property type="nucleotide sequence ID" value="NZ_FODD01000052.1"/>
</dbReference>
<dbReference type="Proteomes" id="UP000181951">
    <property type="component" value="Unassembled WGS sequence"/>
</dbReference>
<feature type="domain" description="Sulfatase-modifying factor enzyme-like" evidence="1">
    <location>
        <begin position="10"/>
        <end position="291"/>
    </location>
</feature>
<evidence type="ECO:0000313" key="3">
    <source>
        <dbReference type="Proteomes" id="UP000181951"/>
    </source>
</evidence>